<dbReference type="Proteomes" id="UP001224775">
    <property type="component" value="Unassembled WGS sequence"/>
</dbReference>
<feature type="transmembrane region" description="Helical" evidence="6">
    <location>
        <begin position="71"/>
        <end position="95"/>
    </location>
</feature>
<protein>
    <submittedName>
        <fullName evidence="7">Uncharacterized protein</fullName>
    </submittedName>
</protein>
<proteinExistence type="predicted"/>
<organism evidence="7 8">
    <name type="scientific">Skeletonema marinoi</name>
    <dbReference type="NCBI Taxonomy" id="267567"/>
    <lineage>
        <taxon>Eukaryota</taxon>
        <taxon>Sar</taxon>
        <taxon>Stramenopiles</taxon>
        <taxon>Ochrophyta</taxon>
        <taxon>Bacillariophyta</taxon>
        <taxon>Coscinodiscophyceae</taxon>
        <taxon>Thalassiosirophycidae</taxon>
        <taxon>Thalassiosirales</taxon>
        <taxon>Skeletonemataceae</taxon>
        <taxon>Skeletonema</taxon>
        <taxon>Skeletonema marinoi-dohrnii complex</taxon>
    </lineage>
</organism>
<accession>A0AAD8XZJ9</accession>
<dbReference type="PANTHER" id="PTHR28128:SF1">
    <property type="entry name" value="GOLGI APPARATUS MEMBRANE PROTEIN TVP15"/>
    <property type="match status" value="1"/>
</dbReference>
<dbReference type="GO" id="GO:0016020">
    <property type="term" value="C:membrane"/>
    <property type="evidence" value="ECO:0007669"/>
    <property type="project" value="UniProtKB-SubCell"/>
</dbReference>
<dbReference type="InterPro" id="IPR013714">
    <property type="entry name" value="Golgi_TVP15"/>
</dbReference>
<keyword evidence="3 6" id="KW-1133">Transmembrane helix</keyword>
<evidence type="ECO:0000256" key="3">
    <source>
        <dbReference type="ARBA" id="ARBA00022989"/>
    </source>
</evidence>
<feature type="transmembrane region" description="Helical" evidence="6">
    <location>
        <begin position="179"/>
        <end position="199"/>
    </location>
</feature>
<feature type="transmembrane region" description="Helical" evidence="6">
    <location>
        <begin position="101"/>
        <end position="119"/>
    </location>
</feature>
<evidence type="ECO:0000256" key="2">
    <source>
        <dbReference type="ARBA" id="ARBA00022692"/>
    </source>
</evidence>
<keyword evidence="4 6" id="KW-0472">Membrane</keyword>
<dbReference type="AlphaFoldDB" id="A0AAD8XZJ9"/>
<feature type="region of interest" description="Disordered" evidence="5">
    <location>
        <begin position="1"/>
        <end position="31"/>
    </location>
</feature>
<feature type="compositionally biased region" description="Acidic residues" evidence="5">
    <location>
        <begin position="12"/>
        <end position="21"/>
    </location>
</feature>
<keyword evidence="2 6" id="KW-0812">Transmembrane</keyword>
<evidence type="ECO:0000256" key="1">
    <source>
        <dbReference type="ARBA" id="ARBA00004141"/>
    </source>
</evidence>
<evidence type="ECO:0000313" key="8">
    <source>
        <dbReference type="Proteomes" id="UP001224775"/>
    </source>
</evidence>
<dbReference type="PANTHER" id="PTHR28128">
    <property type="entry name" value="GOLGI APPARATUS MEMBRANE PROTEIN TVP15"/>
    <property type="match status" value="1"/>
</dbReference>
<comment type="caution">
    <text evidence="7">The sequence shown here is derived from an EMBL/GenBank/DDBJ whole genome shotgun (WGS) entry which is preliminary data.</text>
</comment>
<evidence type="ECO:0000256" key="6">
    <source>
        <dbReference type="SAM" id="Phobius"/>
    </source>
</evidence>
<keyword evidence="8" id="KW-1185">Reference proteome</keyword>
<reference evidence="7" key="1">
    <citation type="submission" date="2023-06" db="EMBL/GenBank/DDBJ databases">
        <title>Survivors Of The Sea: Transcriptome response of Skeletonema marinoi to long-term dormancy.</title>
        <authorList>
            <person name="Pinder M.I.M."/>
            <person name="Kourtchenko O."/>
            <person name="Robertson E.K."/>
            <person name="Larsson T."/>
            <person name="Maumus F."/>
            <person name="Osuna-Cruz C.M."/>
            <person name="Vancaester E."/>
            <person name="Stenow R."/>
            <person name="Vandepoele K."/>
            <person name="Ploug H."/>
            <person name="Bruchert V."/>
            <person name="Godhe A."/>
            <person name="Topel M."/>
        </authorList>
    </citation>
    <scope>NUCLEOTIDE SEQUENCE</scope>
    <source>
        <strain evidence="7">R05AC</strain>
    </source>
</reference>
<sequence>MDDNPGWANNTDDGELAEEEGQPLSNKRPSMFSRVSAPTMTATNNNVMEAETDNNTQPSFQRTFSHKIFRLLKIITTLVAILLLIAQVISLVYLPFDGVELLLKIFLSSFCVMIILNELEWSGILRSSPLLWNWLPRGYIYAFIGLVSVEENNLKPSSGALNTLPIDYTAAVFIETASWMMFVMGILYISLSLCCCQLIQTKVRENYKERVAERKKIFEDGLSSLEFRQNDPTMT</sequence>
<dbReference type="EMBL" id="JATAAI010000028">
    <property type="protein sequence ID" value="KAK1736504.1"/>
    <property type="molecule type" value="Genomic_DNA"/>
</dbReference>
<gene>
    <name evidence="7" type="ORF">QTG54_012526</name>
</gene>
<evidence type="ECO:0000313" key="7">
    <source>
        <dbReference type="EMBL" id="KAK1736504.1"/>
    </source>
</evidence>
<name>A0AAD8XZJ9_9STRA</name>
<comment type="subcellular location">
    <subcellularLocation>
        <location evidence="1">Membrane</location>
        <topology evidence="1">Multi-pass membrane protein</topology>
    </subcellularLocation>
</comment>
<evidence type="ECO:0000256" key="5">
    <source>
        <dbReference type="SAM" id="MobiDB-lite"/>
    </source>
</evidence>
<evidence type="ECO:0000256" key="4">
    <source>
        <dbReference type="ARBA" id="ARBA00023136"/>
    </source>
</evidence>